<dbReference type="SUPFAM" id="SSF46626">
    <property type="entry name" value="Cytochrome c"/>
    <property type="match status" value="1"/>
</dbReference>
<feature type="compositionally biased region" description="Polar residues" evidence="7">
    <location>
        <begin position="167"/>
        <end position="176"/>
    </location>
</feature>
<evidence type="ECO:0000313" key="11">
    <source>
        <dbReference type="Proteomes" id="UP000254601"/>
    </source>
</evidence>
<keyword evidence="8" id="KW-1133">Transmembrane helix</keyword>
<dbReference type="AlphaFoldDB" id="A0A380N1T3"/>
<dbReference type="OrthoDB" id="9814708at2"/>
<evidence type="ECO:0000256" key="3">
    <source>
        <dbReference type="ARBA" id="ARBA00022723"/>
    </source>
</evidence>
<dbReference type="InterPro" id="IPR009056">
    <property type="entry name" value="Cyt_c-like_dom"/>
</dbReference>
<dbReference type="PRINTS" id="PR00607">
    <property type="entry name" value="CYTCHROMECIE"/>
</dbReference>
<evidence type="ECO:0000256" key="2">
    <source>
        <dbReference type="ARBA" id="ARBA00022617"/>
    </source>
</evidence>
<dbReference type="PANTHER" id="PTHR40942:SF2">
    <property type="entry name" value="CYTOCHROME-RELATED"/>
    <property type="match status" value="1"/>
</dbReference>
<reference evidence="10 11" key="1">
    <citation type="submission" date="2018-06" db="EMBL/GenBank/DDBJ databases">
        <authorList>
            <consortium name="Pathogen Informatics"/>
            <person name="Doyle S."/>
        </authorList>
    </citation>
    <scope>NUCLEOTIDE SEQUENCE [LARGE SCALE GENOMIC DNA]</scope>
    <source>
        <strain evidence="10 11">NCTC13337</strain>
    </source>
</reference>
<feature type="transmembrane region" description="Helical" evidence="8">
    <location>
        <begin position="12"/>
        <end position="33"/>
    </location>
</feature>
<dbReference type="Proteomes" id="UP000254601">
    <property type="component" value="Unassembled WGS sequence"/>
</dbReference>
<proteinExistence type="predicted"/>
<dbReference type="RefSeq" id="WP_072577124.1">
    <property type="nucleotide sequence ID" value="NZ_LWHB01000133.1"/>
</dbReference>
<keyword evidence="8" id="KW-0472">Membrane</keyword>
<keyword evidence="2 6" id="KW-0349">Heme</keyword>
<dbReference type="PROSITE" id="PS51007">
    <property type="entry name" value="CYTC"/>
    <property type="match status" value="1"/>
</dbReference>
<feature type="domain" description="Cytochrome c" evidence="9">
    <location>
        <begin position="74"/>
        <end position="155"/>
    </location>
</feature>
<dbReference type="PANTHER" id="PTHR40942">
    <property type="match status" value="1"/>
</dbReference>
<dbReference type="GO" id="GO:0009055">
    <property type="term" value="F:electron transfer activity"/>
    <property type="evidence" value="ECO:0007669"/>
    <property type="project" value="InterPro"/>
</dbReference>
<name>A0A380N1T3_9GAMM</name>
<organism evidence="10 11">
    <name type="scientific">Suttonella ornithocola</name>
    <dbReference type="NCBI Taxonomy" id="279832"/>
    <lineage>
        <taxon>Bacteria</taxon>
        <taxon>Pseudomonadati</taxon>
        <taxon>Pseudomonadota</taxon>
        <taxon>Gammaproteobacteria</taxon>
        <taxon>Cardiobacteriales</taxon>
        <taxon>Cardiobacteriaceae</taxon>
        <taxon>Suttonella</taxon>
    </lineage>
</organism>
<evidence type="ECO:0000256" key="6">
    <source>
        <dbReference type="PROSITE-ProRule" id="PRU00433"/>
    </source>
</evidence>
<sequence length="199" mass="21215">MANNYQIPRYVKIIMAIAAVFMPIFLILPFFFWTGTDTQGNELSNQQLQAGRLAPVGHLNIANKNASAENTPKATALNPQKVYDSVCAACHNTGISNAPKFGNHAAWQAKLDERGSVDALAEQAIKGINAMPPKGGTTLSDEDFKKMVAFMLSHADIDTGNLPTADAQDNNASSTTEENKAPEAEAAASEEKASTYNAG</sequence>
<protein>
    <submittedName>
        <fullName evidence="10">Cytochrome c5</fullName>
    </submittedName>
</protein>
<evidence type="ECO:0000256" key="4">
    <source>
        <dbReference type="ARBA" id="ARBA00022982"/>
    </source>
</evidence>
<keyword evidence="5 6" id="KW-0408">Iron</keyword>
<evidence type="ECO:0000313" key="10">
    <source>
        <dbReference type="EMBL" id="SUO97717.1"/>
    </source>
</evidence>
<dbReference type="InterPro" id="IPR036909">
    <property type="entry name" value="Cyt_c-like_dom_sf"/>
</dbReference>
<keyword evidence="3 6" id="KW-0479">Metal-binding</keyword>
<keyword evidence="1" id="KW-0813">Transport</keyword>
<dbReference type="Pfam" id="PF13442">
    <property type="entry name" value="Cytochrome_CBB3"/>
    <property type="match status" value="1"/>
</dbReference>
<dbReference type="GO" id="GO:0020037">
    <property type="term" value="F:heme binding"/>
    <property type="evidence" value="ECO:0007669"/>
    <property type="project" value="InterPro"/>
</dbReference>
<accession>A0A380N1T3</accession>
<keyword evidence="11" id="KW-1185">Reference proteome</keyword>
<dbReference type="EMBL" id="UHIC01000001">
    <property type="protein sequence ID" value="SUO97717.1"/>
    <property type="molecule type" value="Genomic_DNA"/>
</dbReference>
<gene>
    <name evidence="10" type="ORF">NCTC13337_02582</name>
</gene>
<feature type="region of interest" description="Disordered" evidence="7">
    <location>
        <begin position="160"/>
        <end position="199"/>
    </location>
</feature>
<evidence type="ECO:0000256" key="8">
    <source>
        <dbReference type="SAM" id="Phobius"/>
    </source>
</evidence>
<evidence type="ECO:0000256" key="5">
    <source>
        <dbReference type="ARBA" id="ARBA00023004"/>
    </source>
</evidence>
<evidence type="ECO:0000256" key="7">
    <source>
        <dbReference type="SAM" id="MobiDB-lite"/>
    </source>
</evidence>
<keyword evidence="8" id="KW-0812">Transmembrane</keyword>
<dbReference type="Gene3D" id="1.10.760.10">
    <property type="entry name" value="Cytochrome c-like domain"/>
    <property type="match status" value="1"/>
</dbReference>
<feature type="compositionally biased region" description="Basic and acidic residues" evidence="7">
    <location>
        <begin position="177"/>
        <end position="193"/>
    </location>
</feature>
<keyword evidence="4" id="KW-0249">Electron transport</keyword>
<dbReference type="InterPro" id="IPR002323">
    <property type="entry name" value="Cyt_CIE"/>
</dbReference>
<dbReference type="GO" id="GO:0005506">
    <property type="term" value="F:iron ion binding"/>
    <property type="evidence" value="ECO:0007669"/>
    <property type="project" value="InterPro"/>
</dbReference>
<evidence type="ECO:0000256" key="1">
    <source>
        <dbReference type="ARBA" id="ARBA00022448"/>
    </source>
</evidence>
<evidence type="ECO:0000259" key="9">
    <source>
        <dbReference type="PROSITE" id="PS51007"/>
    </source>
</evidence>